<dbReference type="Pfam" id="PF06351">
    <property type="entry name" value="Allene_ox_cyc"/>
    <property type="match status" value="1"/>
</dbReference>
<comment type="catalytic activity">
    <reaction evidence="8">
        <text>(9Z,13S,15Z)-12,13-epoxyoctadeca-9,11,15-trienoate = (9S,13S,15Z)-12-oxophyto-10,15-dienoate</text>
        <dbReference type="Rhea" id="RHEA:22592"/>
        <dbReference type="ChEBI" id="CHEBI:36438"/>
        <dbReference type="ChEBI" id="CHEBI:57411"/>
        <dbReference type="EC" id="5.3.99.6"/>
    </reaction>
</comment>
<dbReference type="GO" id="GO:0009695">
    <property type="term" value="P:jasmonic acid biosynthetic process"/>
    <property type="evidence" value="ECO:0007669"/>
    <property type="project" value="InterPro"/>
</dbReference>
<reference evidence="10" key="1">
    <citation type="submission" date="2017-07" db="EMBL/GenBank/DDBJ databases">
        <title>Taro Niue Genome Assembly and Annotation.</title>
        <authorList>
            <person name="Atibalentja N."/>
            <person name="Keating K."/>
            <person name="Fields C.J."/>
        </authorList>
    </citation>
    <scope>NUCLEOTIDE SEQUENCE</scope>
    <source>
        <strain evidence="10">Niue_2</strain>
        <tissue evidence="10">Leaf</tissue>
    </source>
</reference>
<dbReference type="AlphaFoldDB" id="A0A843UJ65"/>
<feature type="chain" id="PRO_5032395379" description="allene-oxide cyclase" evidence="9">
    <location>
        <begin position="25"/>
        <end position="142"/>
    </location>
</feature>
<evidence type="ECO:0000256" key="9">
    <source>
        <dbReference type="SAM" id="SignalP"/>
    </source>
</evidence>
<keyword evidence="5" id="KW-0934">Plastid</keyword>
<evidence type="ECO:0000313" key="10">
    <source>
        <dbReference type="EMBL" id="MQL83538.1"/>
    </source>
</evidence>
<accession>A0A843UJ65</accession>
<dbReference type="InterPro" id="IPR009410">
    <property type="entry name" value="Allene_ox_cyc"/>
</dbReference>
<sequence>MREFPISKLHSIVALGLLISSPYAIDPTAIPHSIGDGGTPSSFCLPMAAASHLPLGIPNLPGELLGAPVLPSPTVEPTPEAKACEPHHTIKNFTKYGCEEAGGRGQGRLPRWRLLPSPLFYAWVVRSGKEASIDPDPDWDPK</sequence>
<evidence type="ECO:0000256" key="1">
    <source>
        <dbReference type="ARBA" id="ARBA00004229"/>
    </source>
</evidence>
<keyword evidence="9" id="KW-0732">Signal</keyword>
<comment type="caution">
    <text evidence="10">The sequence shown here is derived from an EMBL/GenBank/DDBJ whole genome shotgun (WGS) entry which is preliminary data.</text>
</comment>
<evidence type="ECO:0000256" key="2">
    <source>
        <dbReference type="ARBA" id="ARBA00007982"/>
    </source>
</evidence>
<proteinExistence type="inferred from homology"/>
<dbReference type="EMBL" id="NMUH01000701">
    <property type="protein sequence ID" value="MQL83538.1"/>
    <property type="molecule type" value="Genomic_DNA"/>
</dbReference>
<dbReference type="GO" id="GO:0046423">
    <property type="term" value="F:allene-oxide cyclase activity"/>
    <property type="evidence" value="ECO:0007669"/>
    <property type="project" value="UniProtKB-EC"/>
</dbReference>
<evidence type="ECO:0000256" key="7">
    <source>
        <dbReference type="ARBA" id="ARBA00023235"/>
    </source>
</evidence>
<feature type="signal peptide" evidence="9">
    <location>
        <begin position="1"/>
        <end position="24"/>
    </location>
</feature>
<evidence type="ECO:0000256" key="6">
    <source>
        <dbReference type="ARBA" id="ARBA00022946"/>
    </source>
</evidence>
<dbReference type="Gene3D" id="2.40.480.10">
    <property type="entry name" value="Allene oxide cyclase-like"/>
    <property type="match status" value="1"/>
</dbReference>
<organism evidence="10 11">
    <name type="scientific">Colocasia esculenta</name>
    <name type="common">Wild taro</name>
    <name type="synonym">Arum esculentum</name>
    <dbReference type="NCBI Taxonomy" id="4460"/>
    <lineage>
        <taxon>Eukaryota</taxon>
        <taxon>Viridiplantae</taxon>
        <taxon>Streptophyta</taxon>
        <taxon>Embryophyta</taxon>
        <taxon>Tracheophyta</taxon>
        <taxon>Spermatophyta</taxon>
        <taxon>Magnoliopsida</taxon>
        <taxon>Liliopsida</taxon>
        <taxon>Araceae</taxon>
        <taxon>Aroideae</taxon>
        <taxon>Colocasieae</taxon>
        <taxon>Colocasia</taxon>
    </lineage>
</organism>
<dbReference type="GO" id="GO:0009507">
    <property type="term" value="C:chloroplast"/>
    <property type="evidence" value="ECO:0007669"/>
    <property type="project" value="UniProtKB-SubCell"/>
</dbReference>
<dbReference type="SUPFAM" id="SSF141493">
    <property type="entry name" value="Allene oxide cyclase-like"/>
    <property type="match status" value="1"/>
</dbReference>
<evidence type="ECO:0000256" key="4">
    <source>
        <dbReference type="ARBA" id="ARBA00022528"/>
    </source>
</evidence>
<keyword evidence="11" id="KW-1185">Reference proteome</keyword>
<comment type="subcellular location">
    <subcellularLocation>
        <location evidence="1">Plastid</location>
        <location evidence="1">Chloroplast</location>
    </subcellularLocation>
</comment>
<dbReference type="EC" id="5.3.99.6" evidence="3"/>
<gene>
    <name evidence="10" type="ORF">Taro_016036</name>
</gene>
<keyword evidence="4" id="KW-0150">Chloroplast</keyword>
<dbReference type="InterPro" id="IPR034871">
    <property type="entry name" value="Allene_oxi_cyc_sf"/>
</dbReference>
<keyword evidence="7" id="KW-0413">Isomerase</keyword>
<evidence type="ECO:0000313" key="11">
    <source>
        <dbReference type="Proteomes" id="UP000652761"/>
    </source>
</evidence>
<evidence type="ECO:0000256" key="3">
    <source>
        <dbReference type="ARBA" id="ARBA00012209"/>
    </source>
</evidence>
<protein>
    <recommendedName>
        <fullName evidence="3">allene-oxide cyclase</fullName>
        <ecNumber evidence="3">5.3.99.6</ecNumber>
    </recommendedName>
</protein>
<keyword evidence="6" id="KW-0809">Transit peptide</keyword>
<comment type="similarity">
    <text evidence="2">Belongs to the allene oxide cyclase family.</text>
</comment>
<name>A0A843UJ65_COLES</name>
<evidence type="ECO:0000256" key="8">
    <source>
        <dbReference type="ARBA" id="ARBA00049891"/>
    </source>
</evidence>
<dbReference type="OrthoDB" id="2005032at2759"/>
<dbReference type="InterPro" id="IPR044859">
    <property type="entry name" value="Allene_oxi_cyc_Dirigent"/>
</dbReference>
<evidence type="ECO:0000256" key="5">
    <source>
        <dbReference type="ARBA" id="ARBA00022640"/>
    </source>
</evidence>
<dbReference type="Proteomes" id="UP000652761">
    <property type="component" value="Unassembled WGS sequence"/>
</dbReference>